<proteinExistence type="predicted"/>
<keyword evidence="4" id="KW-1185">Reference proteome</keyword>
<protein>
    <submittedName>
        <fullName evidence="3">Polysaccharide deacetylase family protein</fullName>
    </submittedName>
</protein>
<sequence length="355" mass="39659">MTVVTLSMEVELAWGVHDMDEERISPGRRAESEFFDRLLARCDEAGVPFSFDVVGHLFEASCDGTHGDHCSPDWFDADPGTDAERNPEFYAPDMVRAMTATDVDHEICTHSYSHIDCSRFDADTVRRDLELAQAVHERDLGERTVSFVPPRHHTPPTDALRAAGIEIVRMARTPPEQSPLRTFSDHLFGTHDGMSLEYRDGIVFTYCSKRASLISSLLPKGQEETHPALRYLPLSTSQRQRHHLGTLRRSVEEAIETGEPLHLWCHLHDMANEEQWVGIAAFLGWLGEQADAGRIELLTMEELNERARDGRLPVRLTGDDAATGSDGTPTRLAERTVDTAGEELRRTATDGGTDS</sequence>
<dbReference type="Pfam" id="PF01522">
    <property type="entry name" value="Polysacc_deac_1"/>
    <property type="match status" value="1"/>
</dbReference>
<dbReference type="Proteomes" id="UP001595921">
    <property type="component" value="Unassembled WGS sequence"/>
</dbReference>
<dbReference type="InterPro" id="IPR011330">
    <property type="entry name" value="Glyco_hydro/deAcase_b/a-brl"/>
</dbReference>
<feature type="region of interest" description="Disordered" evidence="1">
    <location>
        <begin position="315"/>
        <end position="355"/>
    </location>
</feature>
<dbReference type="InterPro" id="IPR002509">
    <property type="entry name" value="NODB_dom"/>
</dbReference>
<reference evidence="3 4" key="1">
    <citation type="journal article" date="2019" name="Int. J. Syst. Evol. Microbiol.">
        <title>The Global Catalogue of Microorganisms (GCM) 10K type strain sequencing project: providing services to taxonomists for standard genome sequencing and annotation.</title>
        <authorList>
            <consortium name="The Broad Institute Genomics Platform"/>
            <consortium name="The Broad Institute Genome Sequencing Center for Infectious Disease"/>
            <person name="Wu L."/>
            <person name="Ma J."/>
        </authorList>
    </citation>
    <scope>NUCLEOTIDE SEQUENCE [LARGE SCALE GENOMIC DNA]</scope>
    <source>
        <strain evidence="3 4">CGMCC 1.12553</strain>
    </source>
</reference>
<dbReference type="EMBL" id="JBHSDS010000006">
    <property type="protein sequence ID" value="MFC4358434.1"/>
    <property type="molecule type" value="Genomic_DNA"/>
</dbReference>
<evidence type="ECO:0000256" key="1">
    <source>
        <dbReference type="SAM" id="MobiDB-lite"/>
    </source>
</evidence>
<gene>
    <name evidence="3" type="ORF">ACFO0N_10835</name>
</gene>
<dbReference type="SUPFAM" id="SSF88713">
    <property type="entry name" value="Glycoside hydrolase/deacetylase"/>
    <property type="match status" value="1"/>
</dbReference>
<accession>A0ABD5PBZ4</accession>
<organism evidence="3 4">
    <name type="scientific">Halobium salinum</name>
    <dbReference type="NCBI Taxonomy" id="1364940"/>
    <lineage>
        <taxon>Archaea</taxon>
        <taxon>Methanobacteriati</taxon>
        <taxon>Methanobacteriota</taxon>
        <taxon>Stenosarchaea group</taxon>
        <taxon>Halobacteria</taxon>
        <taxon>Halobacteriales</taxon>
        <taxon>Haloferacaceae</taxon>
        <taxon>Halobium</taxon>
    </lineage>
</organism>
<dbReference type="RefSeq" id="WP_267623838.1">
    <property type="nucleotide sequence ID" value="NZ_JAODIW010000008.1"/>
</dbReference>
<evidence type="ECO:0000313" key="4">
    <source>
        <dbReference type="Proteomes" id="UP001595921"/>
    </source>
</evidence>
<dbReference type="AlphaFoldDB" id="A0ABD5PBZ4"/>
<feature type="domain" description="NodB homology" evidence="2">
    <location>
        <begin position="33"/>
        <end position="152"/>
    </location>
</feature>
<dbReference type="Gene3D" id="3.20.20.370">
    <property type="entry name" value="Glycoside hydrolase/deacetylase"/>
    <property type="match status" value="1"/>
</dbReference>
<evidence type="ECO:0000313" key="3">
    <source>
        <dbReference type="EMBL" id="MFC4358434.1"/>
    </source>
</evidence>
<feature type="compositionally biased region" description="Basic and acidic residues" evidence="1">
    <location>
        <begin position="332"/>
        <end position="348"/>
    </location>
</feature>
<comment type="caution">
    <text evidence="3">The sequence shown here is derived from an EMBL/GenBank/DDBJ whole genome shotgun (WGS) entry which is preliminary data.</text>
</comment>
<name>A0ABD5PBZ4_9EURY</name>
<evidence type="ECO:0000259" key="2">
    <source>
        <dbReference type="Pfam" id="PF01522"/>
    </source>
</evidence>